<dbReference type="Proteomes" id="UP000031488">
    <property type="component" value="Unassembled WGS sequence"/>
</dbReference>
<dbReference type="Gene3D" id="3.40.50.11820">
    <property type="match status" value="1"/>
</dbReference>
<dbReference type="Gene3D" id="3.40.50.12580">
    <property type="match status" value="1"/>
</dbReference>
<comment type="subcellular location">
    <subcellularLocation>
        <location evidence="1">Cell membrane</location>
        <topology evidence="1">Peripheral membrane protein</topology>
    </subcellularLocation>
</comment>
<dbReference type="InterPro" id="IPR043149">
    <property type="entry name" value="TagF_N"/>
</dbReference>
<gene>
    <name evidence="9" type="ORF">AE0388_0620</name>
</gene>
<dbReference type="Pfam" id="PF04464">
    <property type="entry name" value="Glyphos_transf"/>
    <property type="match status" value="1"/>
</dbReference>
<dbReference type="GO" id="GO:0019350">
    <property type="term" value="P:teichoic acid biosynthetic process"/>
    <property type="evidence" value="ECO:0007669"/>
    <property type="project" value="UniProtKB-KW"/>
</dbReference>
<dbReference type="EC" id="2.7.8.12" evidence="9"/>
<comment type="similarity">
    <text evidence="2">Belongs to the CDP-glycerol glycerophosphotransferase family.</text>
</comment>
<protein>
    <submittedName>
        <fullName evidence="9">CDP-glycerol glycerophosphotransferase</fullName>
        <ecNumber evidence="9">2.7.8.12</ecNumber>
    </submittedName>
</protein>
<dbReference type="AlphaFoldDB" id="A0A0B9ASP6"/>
<feature type="compositionally biased region" description="Basic and acidic residues" evidence="7">
    <location>
        <begin position="367"/>
        <end position="381"/>
    </location>
</feature>
<accession>A0A0B9ASP6</accession>
<evidence type="ECO:0000256" key="1">
    <source>
        <dbReference type="ARBA" id="ARBA00004202"/>
    </source>
</evidence>
<keyword evidence="6" id="KW-0472">Membrane</keyword>
<evidence type="ECO:0000256" key="2">
    <source>
        <dbReference type="ARBA" id="ARBA00010488"/>
    </source>
</evidence>
<keyword evidence="10" id="KW-1185">Reference proteome</keyword>
<dbReference type="EMBL" id="JTJZ01000013">
    <property type="protein sequence ID" value="KHS53865.1"/>
    <property type="molecule type" value="Genomic_DNA"/>
</dbReference>
<sequence length="843" mass="94351">MTRYPLAGRISTRMKSETVARSRRLPVRKNTVLYESNSGRGAVCNPEAVFRGLVTSSDYKHLTHIWVLDDESLDDPIVREFKTAKNVRFVRYKSLAYYRALGTSQYLFNNSTFPPEFAKRPEQTYVNTWHGTPLKKMGYDVVNGGPDTRNIIRNFLAADYILSPNEFTTTKMLREAYRLDGIFRGKIAEVGYPRVDAQFVGDLGRTRVLGQLREHGVHISEDAKIVLFAPTWKGASFYDPLDEMEGISRFVDELQAQLGSGWRVLLKLHQRVVEQAVDYPDIKDRLVPNHIPANVALSVADALITDYSSIFYDYQALDRPICFYIPDFETYSEYRGVYQDPKTWPGPIVSTPKAAADAITADTSEQSVKRRSDARGTYNEHDDGRATQRVIDIVFKGNTVPYKIISDFSTDKTSIVLYPGGLLPNGITTSVINLLNSLDYDKFDVSLAYAHGNKPTVIDFLARIDSRIRLLPRIGRFYTGKTPVEQVMGTEFAWGPEARSSRARKDFRDEWRRCFGDAEFDHVVDFSGYGPLWAGIFSAAPSGHKSIWQHNDLVSEVSKEIEGSTPHSRRLNQVFDLYNDFDSVVAVSPTLRDINATGLQHFAPRTHFTFARNIIDGERVLERARPSFESLQEQQQFEAGTDLGVAVRSLIRSSSPETVAHAVEHEALVAQYAPPTKGKTFLTIGRMSPEKNQARMINAFAQIHRESPDSRLIIVGDGPLETSLKTLVSSLGLADSVVFTGQIPNPFPLYAAADCFVLSSDYEGQPMVILESLVVGVPIVSTRFASITDALSSKEGLIVDRDTDALAHGMKAVLTDDVPQASFDWRAYNQAAINEFRLAIGAR</sequence>
<evidence type="ECO:0000256" key="4">
    <source>
        <dbReference type="ARBA" id="ARBA00022679"/>
    </source>
</evidence>
<evidence type="ECO:0000256" key="5">
    <source>
        <dbReference type="ARBA" id="ARBA00022944"/>
    </source>
</evidence>
<organism evidence="9 10">
    <name type="scientific">Brevibacterium linens</name>
    <dbReference type="NCBI Taxonomy" id="1703"/>
    <lineage>
        <taxon>Bacteria</taxon>
        <taxon>Bacillati</taxon>
        <taxon>Actinomycetota</taxon>
        <taxon>Actinomycetes</taxon>
        <taxon>Micrococcales</taxon>
        <taxon>Brevibacteriaceae</taxon>
        <taxon>Brevibacterium</taxon>
    </lineage>
</organism>
<dbReference type="GO" id="GO:0005886">
    <property type="term" value="C:plasma membrane"/>
    <property type="evidence" value="ECO:0007669"/>
    <property type="project" value="UniProtKB-SubCell"/>
</dbReference>
<dbReference type="PANTHER" id="PTHR37316:SF3">
    <property type="entry name" value="TEICHOIC ACID GLYCEROL-PHOSPHATE TRANSFERASE"/>
    <property type="match status" value="1"/>
</dbReference>
<evidence type="ECO:0000256" key="7">
    <source>
        <dbReference type="SAM" id="MobiDB-lite"/>
    </source>
</evidence>
<dbReference type="PATRIC" id="fig|1703.6.peg.503"/>
<evidence type="ECO:0000259" key="8">
    <source>
        <dbReference type="Pfam" id="PF00534"/>
    </source>
</evidence>
<evidence type="ECO:0000256" key="3">
    <source>
        <dbReference type="ARBA" id="ARBA00022475"/>
    </source>
</evidence>
<evidence type="ECO:0000313" key="10">
    <source>
        <dbReference type="Proteomes" id="UP000031488"/>
    </source>
</evidence>
<dbReference type="GO" id="GO:0047355">
    <property type="term" value="F:CDP-glycerol glycerophosphotransferase activity"/>
    <property type="evidence" value="ECO:0007669"/>
    <property type="project" value="UniProtKB-EC"/>
</dbReference>
<keyword evidence="5" id="KW-0777">Teichoic acid biosynthesis</keyword>
<dbReference type="InterPro" id="IPR043148">
    <property type="entry name" value="TagF_C"/>
</dbReference>
<feature type="region of interest" description="Disordered" evidence="7">
    <location>
        <begin position="362"/>
        <end position="381"/>
    </location>
</feature>
<dbReference type="Pfam" id="PF00534">
    <property type="entry name" value="Glycos_transf_1"/>
    <property type="match status" value="1"/>
</dbReference>
<dbReference type="PANTHER" id="PTHR37316">
    <property type="entry name" value="TEICHOIC ACID GLYCEROL-PHOSPHATE PRIMASE"/>
    <property type="match status" value="1"/>
</dbReference>
<keyword evidence="4 9" id="KW-0808">Transferase</keyword>
<comment type="caution">
    <text evidence="9">The sequence shown here is derived from an EMBL/GenBank/DDBJ whole genome shotgun (WGS) entry which is preliminary data.</text>
</comment>
<feature type="domain" description="Glycosyl transferase family 1" evidence="8">
    <location>
        <begin position="669"/>
        <end position="824"/>
    </location>
</feature>
<dbReference type="InterPro" id="IPR007554">
    <property type="entry name" value="Glycerophosphate_synth"/>
</dbReference>
<evidence type="ECO:0000313" key="9">
    <source>
        <dbReference type="EMBL" id="KHS53865.1"/>
    </source>
</evidence>
<dbReference type="GO" id="GO:0016757">
    <property type="term" value="F:glycosyltransferase activity"/>
    <property type="evidence" value="ECO:0007669"/>
    <property type="project" value="InterPro"/>
</dbReference>
<proteinExistence type="inferred from homology"/>
<evidence type="ECO:0000256" key="6">
    <source>
        <dbReference type="ARBA" id="ARBA00023136"/>
    </source>
</evidence>
<dbReference type="SUPFAM" id="SSF53756">
    <property type="entry name" value="UDP-Glycosyltransferase/glycogen phosphorylase"/>
    <property type="match status" value="2"/>
</dbReference>
<name>A0A0B9ASP6_BRELN</name>
<dbReference type="Gene3D" id="3.40.50.2000">
    <property type="entry name" value="Glycogen Phosphorylase B"/>
    <property type="match status" value="1"/>
</dbReference>
<dbReference type="CDD" id="cd03811">
    <property type="entry name" value="GT4_GT28_WabH-like"/>
    <property type="match status" value="1"/>
</dbReference>
<reference evidence="9 10" key="1">
    <citation type="submission" date="2014-11" db="EMBL/GenBank/DDBJ databases">
        <title>Draft Genome Sequence of Brevibacterium linens AE038-8.</title>
        <authorList>
            <person name="Maizel D."/>
            <person name="Utturkar S.M."/>
            <person name="Brown S.D."/>
            <person name="Ferrero M."/>
            <person name="Rosen B.P."/>
        </authorList>
    </citation>
    <scope>NUCLEOTIDE SEQUENCE [LARGE SCALE GENOMIC DNA]</scope>
    <source>
        <strain evidence="9 10">AE038-8</strain>
    </source>
</reference>
<dbReference type="InterPro" id="IPR001296">
    <property type="entry name" value="Glyco_trans_1"/>
</dbReference>
<keyword evidence="3" id="KW-1003">Cell membrane</keyword>
<dbReference type="InterPro" id="IPR051612">
    <property type="entry name" value="Teichoic_Acid_Biosynth"/>
</dbReference>